<dbReference type="GO" id="GO:0006265">
    <property type="term" value="P:DNA topological change"/>
    <property type="evidence" value="ECO:0007669"/>
    <property type="project" value="InterPro"/>
</dbReference>
<gene>
    <name evidence="13" type="ORF">UR23_C0004G0006</name>
</gene>
<evidence type="ECO:0000256" key="2">
    <source>
        <dbReference type="ARBA" id="ARBA00001946"/>
    </source>
</evidence>
<dbReference type="InterPro" id="IPR011557">
    <property type="entry name" value="GyrB"/>
</dbReference>
<keyword evidence="7" id="KW-0067">ATP-binding</keyword>
<dbReference type="PRINTS" id="PR01159">
    <property type="entry name" value="DNAGYRASEB"/>
</dbReference>
<keyword evidence="9" id="KW-0799">Topoisomerase</keyword>
<accession>A0A0F9Z0W0</accession>
<dbReference type="SMART" id="SM00433">
    <property type="entry name" value="TOP2c"/>
    <property type="match status" value="1"/>
</dbReference>
<dbReference type="GO" id="GO:0005524">
    <property type="term" value="F:ATP binding"/>
    <property type="evidence" value="ECO:0007669"/>
    <property type="project" value="UniProtKB-KW"/>
</dbReference>
<dbReference type="GO" id="GO:0003677">
    <property type="term" value="F:DNA binding"/>
    <property type="evidence" value="ECO:0007669"/>
    <property type="project" value="UniProtKB-KW"/>
</dbReference>
<dbReference type="PROSITE" id="PS00177">
    <property type="entry name" value="TOPOISOMERASE_II"/>
    <property type="match status" value="1"/>
</dbReference>
<comment type="caution">
    <text evidence="13">The sequence shown here is derived from an EMBL/GenBank/DDBJ whole genome shotgun (WGS) entry which is preliminary data.</text>
</comment>
<evidence type="ECO:0000256" key="9">
    <source>
        <dbReference type="ARBA" id="ARBA00023029"/>
    </source>
</evidence>
<proteinExistence type="inferred from homology"/>
<keyword evidence="5" id="KW-0479">Metal-binding</keyword>
<organism evidence="13 14">
    <name type="scientific">Candidatus Roizmanbacteria bacterium GW2011_GWA2_32_13</name>
    <dbReference type="NCBI Taxonomy" id="1618475"/>
    <lineage>
        <taxon>Bacteria</taxon>
        <taxon>Candidatus Roizmaniibacteriota</taxon>
    </lineage>
</organism>
<reference evidence="13 14" key="1">
    <citation type="journal article" date="2015" name="Nature">
        <title>rRNA introns, odd ribosomes, and small enigmatic genomes across a large radiation of phyla.</title>
        <authorList>
            <person name="Brown C.T."/>
            <person name="Hug L.A."/>
            <person name="Thomas B.C."/>
            <person name="Sharon I."/>
            <person name="Castelle C.J."/>
            <person name="Singh A."/>
            <person name="Wilkins M.J."/>
            <person name="Williams K.H."/>
            <person name="Banfield J.F."/>
        </authorList>
    </citation>
    <scope>NUCLEOTIDE SEQUENCE [LARGE SCALE GENOMIC DNA]</scope>
</reference>
<evidence type="ECO:0000256" key="11">
    <source>
        <dbReference type="ARBA" id="ARBA00023235"/>
    </source>
</evidence>
<dbReference type="GO" id="GO:0046872">
    <property type="term" value="F:metal ion binding"/>
    <property type="evidence" value="ECO:0007669"/>
    <property type="project" value="UniProtKB-KW"/>
</dbReference>
<dbReference type="FunFam" id="3.30.565.10:FF:000002">
    <property type="entry name" value="DNA gyrase subunit B"/>
    <property type="match status" value="1"/>
</dbReference>
<comment type="similarity">
    <text evidence="3">Belongs to the type II topoisomerase GyrB family.</text>
</comment>
<dbReference type="NCBIfam" id="NF004189">
    <property type="entry name" value="PRK05644.1"/>
    <property type="match status" value="1"/>
</dbReference>
<evidence type="ECO:0000256" key="1">
    <source>
        <dbReference type="ARBA" id="ARBA00000185"/>
    </source>
</evidence>
<dbReference type="Proteomes" id="UP000034349">
    <property type="component" value="Unassembled WGS sequence"/>
</dbReference>
<evidence type="ECO:0000256" key="6">
    <source>
        <dbReference type="ARBA" id="ARBA00022741"/>
    </source>
</evidence>
<dbReference type="PATRIC" id="fig|1618475.3.peg.60"/>
<dbReference type="PRINTS" id="PR00418">
    <property type="entry name" value="TPI2FAMILY"/>
</dbReference>
<dbReference type="NCBIfam" id="TIGR01059">
    <property type="entry name" value="gyrB"/>
    <property type="match status" value="1"/>
</dbReference>
<evidence type="ECO:0000256" key="10">
    <source>
        <dbReference type="ARBA" id="ARBA00023125"/>
    </source>
</evidence>
<dbReference type="FunFam" id="3.40.50.670:FF:000002">
    <property type="entry name" value="DNA gyrase subunit B"/>
    <property type="match status" value="1"/>
</dbReference>
<dbReference type="PANTHER" id="PTHR45866">
    <property type="entry name" value="DNA GYRASE/TOPOISOMERASE SUBUNIT B"/>
    <property type="match status" value="1"/>
</dbReference>
<dbReference type="SMART" id="SM00387">
    <property type="entry name" value="HATPase_c"/>
    <property type="match status" value="1"/>
</dbReference>
<evidence type="ECO:0000313" key="14">
    <source>
        <dbReference type="Proteomes" id="UP000034349"/>
    </source>
</evidence>
<keyword evidence="8" id="KW-0460">Magnesium</keyword>
<keyword evidence="11" id="KW-0413">Isomerase</keyword>
<dbReference type="Pfam" id="PF01751">
    <property type="entry name" value="Toprim"/>
    <property type="match status" value="1"/>
</dbReference>
<dbReference type="SUPFAM" id="SSF54211">
    <property type="entry name" value="Ribosomal protein S5 domain 2-like"/>
    <property type="match status" value="1"/>
</dbReference>
<dbReference type="CDD" id="cd16928">
    <property type="entry name" value="HATPase_GyrB-like"/>
    <property type="match status" value="1"/>
</dbReference>
<dbReference type="CDD" id="cd00822">
    <property type="entry name" value="TopoII_Trans_DNA_gyrase"/>
    <property type="match status" value="1"/>
</dbReference>
<dbReference type="Pfam" id="PF02518">
    <property type="entry name" value="HATPase_c"/>
    <property type="match status" value="1"/>
</dbReference>
<comment type="catalytic activity">
    <reaction evidence="1">
        <text>ATP-dependent breakage, passage and rejoining of double-stranded DNA.</text>
        <dbReference type="EC" id="5.6.2.2"/>
    </reaction>
</comment>
<dbReference type="InterPro" id="IPR002288">
    <property type="entry name" value="DNA_gyrase_B_C"/>
</dbReference>
<dbReference type="InterPro" id="IPR020568">
    <property type="entry name" value="Ribosomal_Su5_D2-typ_SF"/>
</dbReference>
<dbReference type="AlphaFoldDB" id="A0A0F9Z0W0"/>
<dbReference type="InterPro" id="IPR018522">
    <property type="entry name" value="TopoIIA_CS"/>
</dbReference>
<dbReference type="InterPro" id="IPR003594">
    <property type="entry name" value="HATPase_dom"/>
</dbReference>
<dbReference type="Gene3D" id="3.30.230.10">
    <property type="match status" value="1"/>
</dbReference>
<dbReference type="Gene3D" id="3.40.50.670">
    <property type="match status" value="1"/>
</dbReference>
<dbReference type="EMBL" id="LBOK01000004">
    <property type="protein sequence ID" value="KKP37384.1"/>
    <property type="molecule type" value="Genomic_DNA"/>
</dbReference>
<evidence type="ECO:0000256" key="4">
    <source>
        <dbReference type="ARBA" id="ARBA00012895"/>
    </source>
</evidence>
<dbReference type="InterPro" id="IPR013759">
    <property type="entry name" value="Topo_IIA_B_C"/>
</dbReference>
<dbReference type="PROSITE" id="PS50880">
    <property type="entry name" value="TOPRIM"/>
    <property type="match status" value="1"/>
</dbReference>
<dbReference type="InterPro" id="IPR013760">
    <property type="entry name" value="Topo_IIA-like_dom_sf"/>
</dbReference>
<dbReference type="PANTHER" id="PTHR45866:SF1">
    <property type="entry name" value="DNA GYRASE SUBUNIT B, MITOCHONDRIAL"/>
    <property type="match status" value="1"/>
</dbReference>
<dbReference type="SUPFAM" id="SSF56719">
    <property type="entry name" value="Type II DNA topoisomerase"/>
    <property type="match status" value="1"/>
</dbReference>
<dbReference type="EC" id="5.6.2.2" evidence="4"/>
<evidence type="ECO:0000313" key="13">
    <source>
        <dbReference type="EMBL" id="KKP37384.1"/>
    </source>
</evidence>
<keyword evidence="6" id="KW-0547">Nucleotide-binding</keyword>
<dbReference type="InterPro" id="IPR006171">
    <property type="entry name" value="TOPRIM_dom"/>
</dbReference>
<dbReference type="GO" id="GO:0003918">
    <property type="term" value="F:DNA topoisomerase type II (double strand cut, ATP-hydrolyzing) activity"/>
    <property type="evidence" value="ECO:0007669"/>
    <property type="project" value="UniProtKB-EC"/>
</dbReference>
<dbReference type="InterPro" id="IPR014721">
    <property type="entry name" value="Ribsml_uS5_D2-typ_fold_subgr"/>
</dbReference>
<evidence type="ECO:0000256" key="3">
    <source>
        <dbReference type="ARBA" id="ARBA00010708"/>
    </source>
</evidence>
<protein>
    <recommendedName>
        <fullName evidence="4">DNA topoisomerase (ATP-hydrolyzing)</fullName>
        <ecNumber evidence="4">5.6.2.2</ecNumber>
    </recommendedName>
</protein>
<sequence length="645" mass="72051">MNNKYTAENIIVLEGLDPVRKRPGMYIGSTGSSGLHHLVYEVIDNAIDEAMAGFANNIEIEFLDDNVVKVADNGRGIPIEIHPQTKVSALQTVMTVLHAGGKFDGKSYKISGGLHGVGVSVVNALSEWTRAEICRKGKKYAQEYKRGVPVKDVEEQGICDKIGTTITFKPDNTIFKGEQGEHIVFSLKIILEHLRRQAYLTPGVLIKVLDKRIDRYADSKLPFKYNFYFEGGIIAYVRAINRGKTVDHQNIFFISQNKLDQRVEVSFQYANDIEGVSLSFANNISTPSGGSHLTGFKSALTRVLNKYAENNNFFSKEDERLTGEDVQEGLTSIVSVKLIDPQFEGQTKSKLGNADTRGIVEGIVTEALEEFLKRNTEDAGIIIRKVILSQKARTKARAVKQIILRKGALSGLRLPGKLTDCSSKIAEESEIFIVEGDSAGGSAKQGRNPAFQAILPIRGKILNIEKARLNKILDSKEIQAIVVALGTAIADEFNLEKLRYHKIIIMADADSDGLHIATLLLTLFFRHFKELIDNGYLYIANPPLYKIQKGKTIKYAYSDEEKDAVFLEIDKEGKADIQRYKGLGEMNPKQLWETTMDPEHRILKRISIEDAALADKMFDILMGDEVKPRRKFIQSHSRDVDNLDI</sequence>
<evidence type="ECO:0000256" key="5">
    <source>
        <dbReference type="ARBA" id="ARBA00022723"/>
    </source>
</evidence>
<dbReference type="InterPro" id="IPR000565">
    <property type="entry name" value="Topo_IIA_B"/>
</dbReference>
<dbReference type="InterPro" id="IPR001241">
    <property type="entry name" value="Topo_IIA"/>
</dbReference>
<evidence type="ECO:0000256" key="7">
    <source>
        <dbReference type="ARBA" id="ARBA00022840"/>
    </source>
</evidence>
<name>A0A0F9Z0W0_9BACT</name>
<dbReference type="Gene3D" id="3.30.565.10">
    <property type="entry name" value="Histidine kinase-like ATPase, C-terminal domain"/>
    <property type="match status" value="1"/>
</dbReference>
<feature type="domain" description="Toprim" evidence="12">
    <location>
        <begin position="429"/>
        <end position="543"/>
    </location>
</feature>
<evidence type="ECO:0000256" key="8">
    <source>
        <dbReference type="ARBA" id="ARBA00022842"/>
    </source>
</evidence>
<dbReference type="Pfam" id="PF00204">
    <property type="entry name" value="DNA_gyraseB"/>
    <property type="match status" value="1"/>
</dbReference>
<keyword evidence="10" id="KW-0238">DNA-binding</keyword>
<dbReference type="GO" id="GO:0005694">
    <property type="term" value="C:chromosome"/>
    <property type="evidence" value="ECO:0007669"/>
    <property type="project" value="InterPro"/>
</dbReference>
<comment type="cofactor">
    <cofactor evidence="2">
        <name>Mg(2+)</name>
        <dbReference type="ChEBI" id="CHEBI:18420"/>
    </cofactor>
</comment>
<dbReference type="InterPro" id="IPR013506">
    <property type="entry name" value="Topo_IIA_bsu_dom2"/>
</dbReference>
<dbReference type="Pfam" id="PF00986">
    <property type="entry name" value="DNA_gyraseB_C"/>
    <property type="match status" value="1"/>
</dbReference>
<dbReference type="SUPFAM" id="SSF55874">
    <property type="entry name" value="ATPase domain of HSP90 chaperone/DNA topoisomerase II/histidine kinase"/>
    <property type="match status" value="1"/>
</dbReference>
<evidence type="ECO:0000259" key="12">
    <source>
        <dbReference type="PROSITE" id="PS50880"/>
    </source>
</evidence>
<dbReference type="InterPro" id="IPR036890">
    <property type="entry name" value="HATPase_C_sf"/>
</dbReference>